<dbReference type="InterPro" id="IPR038901">
    <property type="entry name" value="HEXDC-like"/>
</dbReference>
<name>A0A8J3N958_9ACTN</name>
<protein>
    <submittedName>
        <fullName evidence="2">Benzene 1,2-dioxygenase</fullName>
    </submittedName>
</protein>
<dbReference type="InterPro" id="IPR017853">
    <property type="entry name" value="GH"/>
</dbReference>
<dbReference type="PANTHER" id="PTHR21040:SF8">
    <property type="entry name" value="BCDNA.GH04120"/>
    <property type="match status" value="1"/>
</dbReference>
<dbReference type="GO" id="GO:0015929">
    <property type="term" value="F:hexosaminidase activity"/>
    <property type="evidence" value="ECO:0007669"/>
    <property type="project" value="InterPro"/>
</dbReference>
<dbReference type="SUPFAM" id="SSF51445">
    <property type="entry name" value="(Trans)glycosidases"/>
    <property type="match status" value="1"/>
</dbReference>
<organism evidence="2 3">
    <name type="scientific">Actinocatenispora rupis</name>
    <dbReference type="NCBI Taxonomy" id="519421"/>
    <lineage>
        <taxon>Bacteria</taxon>
        <taxon>Bacillati</taxon>
        <taxon>Actinomycetota</taxon>
        <taxon>Actinomycetes</taxon>
        <taxon>Micromonosporales</taxon>
        <taxon>Micromonosporaceae</taxon>
        <taxon>Actinocatenispora</taxon>
    </lineage>
</organism>
<dbReference type="InterPro" id="IPR041063">
    <property type="entry name" value="Glyco_H_20C_C"/>
</dbReference>
<dbReference type="Gene3D" id="1.20.120.670">
    <property type="entry name" value="N-acetyl-b-d-glucoasminidase"/>
    <property type="match status" value="1"/>
</dbReference>
<dbReference type="Pfam" id="PF18088">
    <property type="entry name" value="Glyco_H_20C_C"/>
    <property type="match status" value="1"/>
</dbReference>
<evidence type="ECO:0000313" key="2">
    <source>
        <dbReference type="EMBL" id="GID10791.1"/>
    </source>
</evidence>
<sequence length="626" mass="68007">MPYLDPVAPDEIATGLTAIAAVYPDRFGTGGAPVRFAGGLADNGFALDADGEGWRIRYRRPCDAYRAVGVLLGALIAGTAPPAAERTGFATLGVMLDVSRNAVPRPATVTDLLARYALAGVNQLWLYLEDTYRVPGEPLFGYARGRYSGDELRAIDDAAYRLGIEVVPCVQTLGHLEQVLQWEHYFPYRDTDRVLLAGDDAGYALIGRMLDAVSAPLRSRRIHVGMDEAHGIGTGEYRRRFGATPPFEILRAHLDRVAALCAERGLAPMIWSDMYFRLGSATDHYYDPDTEIPDWVAGSIPAGTRLVYWDYDHTDAGFYRDWIARHRERLGGDPILAAGSGTHHRMWAQLPRALATIRAGMTAAVHCGLTEAVVTQWGNDGAEADAYSALPAVQAFTDHAYGSAETAANLLGSADATYADWVAASGLDVLPPVPADPDDARAADWTGNAGKWLLWHDPVLGFLTADPPTGLARHYATLADRLHAAARRRTGDARLAFPALLAAMLADKVRLHLELGPAYRTGDVAAVRELATVLLPRLTGRVAALHAAHRNRWYADNSPFGWEVLDRRYGGLTARLAHLDRLLAGWLRDPATELPELAEPPVATYDVGAFRRCLTHARVATPSVVS</sequence>
<dbReference type="CDD" id="cd06565">
    <property type="entry name" value="GH20_GcnA-like"/>
    <property type="match status" value="1"/>
</dbReference>
<accession>A0A8J3N958</accession>
<dbReference type="PANTHER" id="PTHR21040">
    <property type="entry name" value="BCDNA.GH04120"/>
    <property type="match status" value="1"/>
</dbReference>
<evidence type="ECO:0000313" key="3">
    <source>
        <dbReference type="Proteomes" id="UP000612808"/>
    </source>
</evidence>
<keyword evidence="3" id="KW-1185">Reference proteome</keyword>
<gene>
    <name evidence="2" type="primary">gcnA</name>
    <name evidence="2" type="ORF">Aru02nite_16800</name>
</gene>
<reference evidence="2" key="1">
    <citation type="submission" date="2021-01" db="EMBL/GenBank/DDBJ databases">
        <title>Whole genome shotgun sequence of Actinocatenispora rupis NBRC 107355.</title>
        <authorList>
            <person name="Komaki H."/>
            <person name="Tamura T."/>
        </authorList>
    </citation>
    <scope>NUCLEOTIDE SEQUENCE</scope>
    <source>
        <strain evidence="2">NBRC 107355</strain>
    </source>
</reference>
<dbReference type="RefSeq" id="WP_203656317.1">
    <property type="nucleotide sequence ID" value="NZ_BAAAZM010000004.1"/>
</dbReference>
<dbReference type="Gene3D" id="3.20.20.80">
    <property type="entry name" value="Glycosidases"/>
    <property type="match status" value="1"/>
</dbReference>
<feature type="domain" description="Glycoside Hydrolase 20C C-terminal" evidence="1">
    <location>
        <begin position="439"/>
        <end position="605"/>
    </location>
</feature>
<dbReference type="AlphaFoldDB" id="A0A8J3N958"/>
<dbReference type="Proteomes" id="UP000612808">
    <property type="component" value="Unassembled WGS sequence"/>
</dbReference>
<evidence type="ECO:0000259" key="1">
    <source>
        <dbReference type="Pfam" id="PF18088"/>
    </source>
</evidence>
<dbReference type="EMBL" id="BOMB01000010">
    <property type="protein sequence ID" value="GID10791.1"/>
    <property type="molecule type" value="Genomic_DNA"/>
</dbReference>
<proteinExistence type="predicted"/>
<comment type="caution">
    <text evidence="2">The sequence shown here is derived from an EMBL/GenBank/DDBJ whole genome shotgun (WGS) entry which is preliminary data.</text>
</comment>